<proteinExistence type="predicted"/>
<feature type="region of interest" description="Disordered" evidence="1">
    <location>
        <begin position="342"/>
        <end position="363"/>
    </location>
</feature>
<comment type="caution">
    <text evidence="2">The sequence shown here is derived from an EMBL/GenBank/DDBJ whole genome shotgun (WGS) entry which is preliminary data.</text>
</comment>
<dbReference type="RefSeq" id="WP_006186531.1">
    <property type="nucleotide sequence ID" value="NZ_AOII01000088.1"/>
</dbReference>
<dbReference type="AlphaFoldDB" id="L9YJZ5"/>
<evidence type="ECO:0000256" key="1">
    <source>
        <dbReference type="SAM" id="MobiDB-lite"/>
    </source>
</evidence>
<feature type="compositionally biased region" description="Acidic residues" evidence="1">
    <location>
        <begin position="49"/>
        <end position="60"/>
    </location>
</feature>
<evidence type="ECO:0000313" key="2">
    <source>
        <dbReference type="EMBL" id="ELY74454.1"/>
    </source>
</evidence>
<name>L9YJZ5_9EURY</name>
<accession>L9YJZ5</accession>
<dbReference type="Proteomes" id="UP000011618">
    <property type="component" value="Unassembled WGS sequence"/>
</dbReference>
<dbReference type="PATRIC" id="fig|1227495.3.peg.2976"/>
<gene>
    <name evidence="2" type="ORF">C487_14869</name>
</gene>
<dbReference type="OrthoDB" id="351142at2157"/>
<sequence length="363" mass="37899">MTASSARDGREVRSDPGRVERSSSRLDETGRTTGPPRRVITDGGQAEMDGVDDQPEDASDADVAPGEGETDPAESEGVQGGDDESEGAVESEDEEEKGDAEEEAEVTDGESEDETEAEVGEGDDETATDGADADGEEEDEYHVEDADDVYQGDETAGVLHLDLDGLFLDLLGLEVNLNPVTLDVSARPGGNNLLGNVLSAVTGLLDGPGAVLDKVQSLLGNPKEVLSSLVSKPKELLSNVLGKPREWLSSALGKPRAWLSGRFGGDTGEPAETDEPDAEEAKPAAADDGEAEPSEGDGTTGRISKAASWLSGKLSGLVPSFPTEEIVAMIVSEVIEQLIERLEPEREEEAGGQAEPSQAEASS</sequence>
<feature type="region of interest" description="Disordered" evidence="1">
    <location>
        <begin position="1"/>
        <end position="143"/>
    </location>
</feature>
<feature type="compositionally biased region" description="Acidic residues" evidence="1">
    <location>
        <begin position="81"/>
        <end position="143"/>
    </location>
</feature>
<dbReference type="EMBL" id="AOII01000088">
    <property type="protein sequence ID" value="ELY74454.1"/>
    <property type="molecule type" value="Genomic_DNA"/>
</dbReference>
<protein>
    <submittedName>
        <fullName evidence="2">Uncharacterized protein</fullName>
    </submittedName>
</protein>
<reference evidence="2 3" key="1">
    <citation type="journal article" date="2014" name="PLoS Genet.">
        <title>Phylogenetically driven sequencing of extremely halophilic archaea reveals strategies for static and dynamic osmo-response.</title>
        <authorList>
            <person name="Becker E.A."/>
            <person name="Seitzer P.M."/>
            <person name="Tritt A."/>
            <person name="Larsen D."/>
            <person name="Krusor M."/>
            <person name="Yao A.I."/>
            <person name="Wu D."/>
            <person name="Madern D."/>
            <person name="Eisen J.A."/>
            <person name="Darling A.E."/>
            <person name="Facciotti M.T."/>
        </authorList>
    </citation>
    <scope>NUCLEOTIDE SEQUENCE [LARGE SCALE GENOMIC DNA]</scope>
    <source>
        <strain evidence="2 3">DSM 3751</strain>
    </source>
</reference>
<organism evidence="2 3">
    <name type="scientific">Natrinema pallidum DSM 3751</name>
    <dbReference type="NCBI Taxonomy" id="1227495"/>
    <lineage>
        <taxon>Archaea</taxon>
        <taxon>Methanobacteriati</taxon>
        <taxon>Methanobacteriota</taxon>
        <taxon>Stenosarchaea group</taxon>
        <taxon>Halobacteria</taxon>
        <taxon>Halobacteriales</taxon>
        <taxon>Natrialbaceae</taxon>
        <taxon>Natrinema</taxon>
    </lineage>
</organism>
<feature type="compositionally biased region" description="Basic and acidic residues" evidence="1">
    <location>
        <begin position="7"/>
        <end position="30"/>
    </location>
</feature>
<evidence type="ECO:0000313" key="3">
    <source>
        <dbReference type="Proteomes" id="UP000011618"/>
    </source>
</evidence>
<dbReference type="eggNOG" id="arCOG10728">
    <property type="taxonomic scope" value="Archaea"/>
</dbReference>
<feature type="region of interest" description="Disordered" evidence="1">
    <location>
        <begin position="259"/>
        <end position="303"/>
    </location>
</feature>
<feature type="compositionally biased region" description="Acidic residues" evidence="1">
    <location>
        <begin position="269"/>
        <end position="278"/>
    </location>
</feature>